<gene>
    <name evidence="2" type="ORF">ARMSODRAFT_961965</name>
</gene>
<proteinExistence type="predicted"/>
<dbReference type="SUPFAM" id="SSF51197">
    <property type="entry name" value="Clavaminate synthase-like"/>
    <property type="match status" value="1"/>
</dbReference>
<dbReference type="InterPro" id="IPR041667">
    <property type="entry name" value="Cupin_8"/>
</dbReference>
<dbReference type="PANTHER" id="PTHR12461:SF94">
    <property type="entry name" value="JMJC DOMAIN-CONTAINING PROTEIN"/>
    <property type="match status" value="1"/>
</dbReference>
<evidence type="ECO:0000313" key="2">
    <source>
        <dbReference type="EMBL" id="PBK64453.1"/>
    </source>
</evidence>
<sequence>MRRSLEYEEIILSGLEDDQDVLQLHCGQEHFERLFSAARAVCTGTSHSQVFDDLEDVIKISYDRMSKGQSGWWRRMHTDASILQALTLLNQSTYLQAIEVLDRAIIISGAMGRLDLIHALIQDVQSEFASPTNEEELPAPSCRLPTPKPLSTALLDVPSLPFPPSLSSFRSQLSLSPFILRGYASDWPALTNHPWRSVRYLRAVAGPGRVVPVEVGKDYRNDDWTQRLMPWDQLLTSLKFDDQTRAHVPDEMLYLAQHNLFMQFPDLRADVVVPDYVYSGVSAPNYAPPGNDEQLVLNTWLGPGGTVSPAHTDPYFNFYVQIVGSKTVWLASPKCSRHMYAEETPAISNTSRVDVFATQEGSHDYPAFWDEVVPAAMSATLQPGDMLFFPPGWWHAMRANETSFSVSMWF</sequence>
<evidence type="ECO:0000313" key="3">
    <source>
        <dbReference type="Proteomes" id="UP000218334"/>
    </source>
</evidence>
<name>A0A2H3BKS7_9AGAR</name>
<dbReference type="Proteomes" id="UP000218334">
    <property type="component" value="Unassembled WGS sequence"/>
</dbReference>
<protein>
    <submittedName>
        <fullName evidence="2">Clavaminate synthase-like protein</fullName>
    </submittedName>
</protein>
<dbReference type="PANTHER" id="PTHR12461">
    <property type="entry name" value="HYPOXIA-INDUCIBLE FACTOR 1 ALPHA INHIBITOR-RELATED"/>
    <property type="match status" value="1"/>
</dbReference>
<dbReference type="PROSITE" id="PS51184">
    <property type="entry name" value="JMJC"/>
    <property type="match status" value="1"/>
</dbReference>
<dbReference type="AlphaFoldDB" id="A0A2H3BKS7"/>
<dbReference type="Gene3D" id="2.60.120.650">
    <property type="entry name" value="Cupin"/>
    <property type="match status" value="1"/>
</dbReference>
<feature type="domain" description="JmjC" evidence="1">
    <location>
        <begin position="262"/>
        <end position="410"/>
    </location>
</feature>
<keyword evidence="3" id="KW-1185">Reference proteome</keyword>
<organism evidence="2 3">
    <name type="scientific">Armillaria solidipes</name>
    <dbReference type="NCBI Taxonomy" id="1076256"/>
    <lineage>
        <taxon>Eukaryota</taxon>
        <taxon>Fungi</taxon>
        <taxon>Dikarya</taxon>
        <taxon>Basidiomycota</taxon>
        <taxon>Agaricomycotina</taxon>
        <taxon>Agaricomycetes</taxon>
        <taxon>Agaricomycetidae</taxon>
        <taxon>Agaricales</taxon>
        <taxon>Marasmiineae</taxon>
        <taxon>Physalacriaceae</taxon>
        <taxon>Armillaria</taxon>
    </lineage>
</organism>
<dbReference type="EMBL" id="KZ293451">
    <property type="protein sequence ID" value="PBK64453.1"/>
    <property type="molecule type" value="Genomic_DNA"/>
</dbReference>
<evidence type="ECO:0000259" key="1">
    <source>
        <dbReference type="PROSITE" id="PS51184"/>
    </source>
</evidence>
<dbReference type="Pfam" id="PF13621">
    <property type="entry name" value="Cupin_8"/>
    <property type="match status" value="1"/>
</dbReference>
<dbReference type="InterPro" id="IPR003347">
    <property type="entry name" value="JmjC_dom"/>
</dbReference>
<accession>A0A2H3BKS7</accession>
<reference evidence="3" key="1">
    <citation type="journal article" date="2017" name="Nat. Ecol. Evol.">
        <title>Genome expansion and lineage-specific genetic innovations in the forest pathogenic fungi Armillaria.</title>
        <authorList>
            <person name="Sipos G."/>
            <person name="Prasanna A.N."/>
            <person name="Walter M.C."/>
            <person name="O'Connor E."/>
            <person name="Balint B."/>
            <person name="Krizsan K."/>
            <person name="Kiss B."/>
            <person name="Hess J."/>
            <person name="Varga T."/>
            <person name="Slot J."/>
            <person name="Riley R."/>
            <person name="Boka B."/>
            <person name="Rigling D."/>
            <person name="Barry K."/>
            <person name="Lee J."/>
            <person name="Mihaltcheva S."/>
            <person name="LaButti K."/>
            <person name="Lipzen A."/>
            <person name="Waldron R."/>
            <person name="Moloney N.M."/>
            <person name="Sperisen C."/>
            <person name="Kredics L."/>
            <person name="Vagvoelgyi C."/>
            <person name="Patrignani A."/>
            <person name="Fitzpatrick D."/>
            <person name="Nagy I."/>
            <person name="Doyle S."/>
            <person name="Anderson J.B."/>
            <person name="Grigoriev I.V."/>
            <person name="Gueldener U."/>
            <person name="Muensterkoetter M."/>
            <person name="Nagy L.G."/>
        </authorList>
    </citation>
    <scope>NUCLEOTIDE SEQUENCE [LARGE SCALE GENOMIC DNA]</scope>
    <source>
        <strain evidence="3">28-4</strain>
    </source>
</reference>
<dbReference type="STRING" id="1076256.A0A2H3BKS7"/>